<sequence>MVVTSMSEFIMWFGLHCCCSRFNLLPSHMDSTTCSSQGTTSVCISNSHPGSSSTHSEFVNHGLLLWNEMRLSWTKSKRTGNQSKKQEPLRRWGATYGSLLEMNKRYHKPVPLSEMVEILADIWEQEGLFD</sequence>
<dbReference type="PANTHER" id="PTHR33373:SF1">
    <property type="entry name" value="DUF4050 DOMAIN-CONTAINING PROTEIN"/>
    <property type="match status" value="1"/>
</dbReference>
<feature type="domain" description="Gag1-like clamp" evidence="1">
    <location>
        <begin position="35"/>
        <end position="87"/>
    </location>
</feature>
<evidence type="ECO:0000313" key="2">
    <source>
        <dbReference type="EMBL" id="WOH01037.1"/>
    </source>
</evidence>
<accession>A0AAF0X5V8</accession>
<reference evidence="2" key="1">
    <citation type="journal article" date="2016" name="Nat. Genet.">
        <title>A high-quality carrot genome assembly provides new insights into carotenoid accumulation and asterid genome evolution.</title>
        <authorList>
            <person name="Iorizzo M."/>
            <person name="Ellison S."/>
            <person name="Senalik D."/>
            <person name="Zeng P."/>
            <person name="Satapoomin P."/>
            <person name="Huang J."/>
            <person name="Bowman M."/>
            <person name="Iovene M."/>
            <person name="Sanseverino W."/>
            <person name="Cavagnaro P."/>
            <person name="Yildiz M."/>
            <person name="Macko-Podgorni A."/>
            <person name="Moranska E."/>
            <person name="Grzebelus E."/>
            <person name="Grzebelus D."/>
            <person name="Ashrafi H."/>
            <person name="Zheng Z."/>
            <person name="Cheng S."/>
            <person name="Spooner D."/>
            <person name="Van Deynze A."/>
            <person name="Simon P."/>
        </authorList>
    </citation>
    <scope>NUCLEOTIDE SEQUENCE</scope>
    <source>
        <tissue evidence="2">Leaf</tissue>
    </source>
</reference>
<reference evidence="2" key="2">
    <citation type="submission" date="2022-03" db="EMBL/GenBank/DDBJ databases">
        <title>Draft title - Genomic analysis of global carrot germplasm unveils the trajectory of domestication and the origin of high carotenoid orange carrot.</title>
        <authorList>
            <person name="Iorizzo M."/>
            <person name="Ellison S."/>
            <person name="Senalik D."/>
            <person name="Macko-Podgorni A."/>
            <person name="Grzebelus D."/>
            <person name="Bostan H."/>
            <person name="Rolling W."/>
            <person name="Curaba J."/>
            <person name="Simon P."/>
        </authorList>
    </citation>
    <scope>NUCLEOTIDE SEQUENCE</scope>
    <source>
        <tissue evidence="2">Leaf</tissue>
    </source>
</reference>
<proteinExistence type="predicted"/>
<protein>
    <recommendedName>
        <fullName evidence="1">Gag1-like clamp domain-containing protein</fullName>
    </recommendedName>
</protein>
<name>A0AAF0X5V8_DAUCS</name>
<keyword evidence="3" id="KW-1185">Reference proteome</keyword>
<dbReference type="EMBL" id="CP093347">
    <property type="protein sequence ID" value="WOH01037.1"/>
    <property type="molecule type" value="Genomic_DNA"/>
</dbReference>
<organism evidence="2 3">
    <name type="scientific">Daucus carota subsp. sativus</name>
    <name type="common">Carrot</name>
    <dbReference type="NCBI Taxonomy" id="79200"/>
    <lineage>
        <taxon>Eukaryota</taxon>
        <taxon>Viridiplantae</taxon>
        <taxon>Streptophyta</taxon>
        <taxon>Embryophyta</taxon>
        <taxon>Tracheophyta</taxon>
        <taxon>Spermatophyta</taxon>
        <taxon>Magnoliopsida</taxon>
        <taxon>eudicotyledons</taxon>
        <taxon>Gunneridae</taxon>
        <taxon>Pentapetalae</taxon>
        <taxon>asterids</taxon>
        <taxon>campanulids</taxon>
        <taxon>Apiales</taxon>
        <taxon>Apiaceae</taxon>
        <taxon>Apioideae</taxon>
        <taxon>Scandiceae</taxon>
        <taxon>Daucinae</taxon>
        <taxon>Daucus</taxon>
        <taxon>Daucus sect. Daucus</taxon>
    </lineage>
</organism>
<dbReference type="PANTHER" id="PTHR33373">
    <property type="entry name" value="OS07G0479600 PROTEIN"/>
    <property type="match status" value="1"/>
</dbReference>
<gene>
    <name evidence="2" type="ORF">DCAR_0520415</name>
</gene>
<dbReference type="InterPro" id="IPR025124">
    <property type="entry name" value="Gag1-like_clamp"/>
</dbReference>
<dbReference type="Pfam" id="PF13259">
    <property type="entry name" value="clamp_Gag1-like"/>
    <property type="match status" value="2"/>
</dbReference>
<feature type="domain" description="Gag1-like clamp" evidence="1">
    <location>
        <begin position="91"/>
        <end position="130"/>
    </location>
</feature>
<evidence type="ECO:0000313" key="3">
    <source>
        <dbReference type="Proteomes" id="UP000077755"/>
    </source>
</evidence>
<evidence type="ECO:0000259" key="1">
    <source>
        <dbReference type="Pfam" id="PF13259"/>
    </source>
</evidence>
<dbReference type="AlphaFoldDB" id="A0AAF0X5V8"/>
<dbReference type="Proteomes" id="UP000077755">
    <property type="component" value="Chromosome 5"/>
</dbReference>